<evidence type="ECO:0000313" key="2">
    <source>
        <dbReference type="Ensembl" id="ENSLLTP00000013091.1"/>
    </source>
</evidence>
<sequence>MVTWTLGAKLEAQKGHFLLIWLCCLCATSWVITQSLKCTCKALANELEYEIKKIGPRRTVNSGTFRINPDGTRGKKKVR</sequence>
<dbReference type="Pfam" id="PF11938">
    <property type="entry name" value="DUF3456"/>
    <property type="match status" value="1"/>
</dbReference>
<evidence type="ECO:0000313" key="3">
    <source>
        <dbReference type="Proteomes" id="UP000694406"/>
    </source>
</evidence>
<keyword evidence="3" id="KW-1185">Reference proteome</keyword>
<dbReference type="InterPro" id="IPR021852">
    <property type="entry name" value="DUF3456"/>
</dbReference>
<dbReference type="Ensembl" id="ENSLLTT00000013597.1">
    <property type="protein sequence ID" value="ENSLLTP00000013091.1"/>
    <property type="gene ID" value="ENSLLTG00000010003.1"/>
</dbReference>
<accession>A0A8C5S5X7</accession>
<reference evidence="2" key="1">
    <citation type="submission" date="2025-08" db="UniProtKB">
        <authorList>
            <consortium name="Ensembl"/>
        </authorList>
    </citation>
    <scope>IDENTIFICATION</scope>
</reference>
<dbReference type="AlphaFoldDB" id="A0A8C5S5X7"/>
<feature type="domain" description="DUF3456" evidence="1">
    <location>
        <begin position="39"/>
        <end position="78"/>
    </location>
</feature>
<reference evidence="2" key="2">
    <citation type="submission" date="2025-09" db="UniProtKB">
        <authorList>
            <consortium name="Ensembl"/>
        </authorList>
    </citation>
    <scope>IDENTIFICATION</scope>
</reference>
<organism evidence="2 3">
    <name type="scientific">Laticauda laticaudata</name>
    <name type="common">Blue-ringed sea krait</name>
    <name type="synonym">Blue-lipped sea krait</name>
    <dbReference type="NCBI Taxonomy" id="8630"/>
    <lineage>
        <taxon>Eukaryota</taxon>
        <taxon>Metazoa</taxon>
        <taxon>Chordata</taxon>
        <taxon>Craniata</taxon>
        <taxon>Vertebrata</taxon>
        <taxon>Euteleostomi</taxon>
        <taxon>Lepidosauria</taxon>
        <taxon>Squamata</taxon>
        <taxon>Bifurcata</taxon>
        <taxon>Unidentata</taxon>
        <taxon>Episquamata</taxon>
        <taxon>Toxicofera</taxon>
        <taxon>Serpentes</taxon>
        <taxon>Colubroidea</taxon>
        <taxon>Elapidae</taxon>
        <taxon>Laticaudinae</taxon>
        <taxon>Laticauda</taxon>
    </lineage>
</organism>
<evidence type="ECO:0000259" key="1">
    <source>
        <dbReference type="Pfam" id="PF11938"/>
    </source>
</evidence>
<protein>
    <recommendedName>
        <fullName evidence="1">DUF3456 domain-containing protein</fullName>
    </recommendedName>
</protein>
<dbReference type="Proteomes" id="UP000694406">
    <property type="component" value="Unplaced"/>
</dbReference>
<proteinExistence type="predicted"/>
<name>A0A8C5S5X7_LATLA</name>